<evidence type="ECO:0000313" key="8">
    <source>
        <dbReference type="EMBL" id="VEI16505.1"/>
    </source>
</evidence>
<comment type="cofactor">
    <cofactor evidence="1">
        <name>[4Fe-4S] cluster</name>
        <dbReference type="ChEBI" id="CHEBI:49883"/>
    </cofactor>
</comment>
<dbReference type="Gene3D" id="3.20.20.70">
    <property type="entry name" value="Aldolase class I"/>
    <property type="match status" value="1"/>
</dbReference>
<dbReference type="AlphaFoldDB" id="A0A448PLK9"/>
<dbReference type="EMBL" id="LR134477">
    <property type="protein sequence ID" value="VEI16505.1"/>
    <property type="molecule type" value="Genomic_DNA"/>
</dbReference>
<dbReference type="SFLD" id="SFLDG01384">
    <property type="entry name" value="thioether_bond_formation_requi"/>
    <property type="match status" value="1"/>
</dbReference>
<evidence type="ECO:0000256" key="1">
    <source>
        <dbReference type="ARBA" id="ARBA00001966"/>
    </source>
</evidence>
<dbReference type="GO" id="GO:0051539">
    <property type="term" value="F:4 iron, 4 sulfur cluster binding"/>
    <property type="evidence" value="ECO:0007669"/>
    <property type="project" value="UniProtKB-KW"/>
</dbReference>
<dbReference type="Pfam" id="PF13186">
    <property type="entry name" value="SPASM"/>
    <property type="match status" value="1"/>
</dbReference>
<dbReference type="KEGG" id="avc:NCTC10951_01711"/>
<keyword evidence="4" id="KW-0479">Metal-binding</keyword>
<dbReference type="PANTHER" id="PTHR43273:SF3">
    <property type="entry name" value="ANAEROBIC SULFATASE-MATURATING ENZYME HOMOLOG ASLB-RELATED"/>
    <property type="match status" value="1"/>
</dbReference>
<dbReference type="SFLD" id="SFLDF00285">
    <property type="entry name" value="anaerobic_Ser-type_sulfatase-m"/>
    <property type="match status" value="1"/>
</dbReference>
<gene>
    <name evidence="8" type="primary">chuR</name>
    <name evidence="8" type="ORF">NCTC10951_01711</name>
</gene>
<evidence type="ECO:0000256" key="5">
    <source>
        <dbReference type="ARBA" id="ARBA00023004"/>
    </source>
</evidence>
<dbReference type="PANTHER" id="PTHR43273">
    <property type="entry name" value="ANAEROBIC SULFATASE-MATURATING ENZYME HOMOLOG ASLB-RELATED"/>
    <property type="match status" value="1"/>
</dbReference>
<evidence type="ECO:0000256" key="2">
    <source>
        <dbReference type="ARBA" id="ARBA00022485"/>
    </source>
</evidence>
<dbReference type="InterPro" id="IPR013785">
    <property type="entry name" value="Aldolase_TIM"/>
</dbReference>
<keyword evidence="3" id="KW-0949">S-adenosyl-L-methionine</keyword>
<evidence type="ECO:0000256" key="4">
    <source>
        <dbReference type="ARBA" id="ARBA00022723"/>
    </source>
</evidence>
<dbReference type="InterPro" id="IPR034491">
    <property type="entry name" value="Anaerob_Ser_sulfatase-maturase"/>
</dbReference>
<dbReference type="SFLD" id="SFLDG01386">
    <property type="entry name" value="main_SPASM_domain-containing"/>
    <property type="match status" value="1"/>
</dbReference>
<dbReference type="EC" id="1.1.99.-" evidence="8"/>
<proteinExistence type="inferred from homology"/>
<evidence type="ECO:0000256" key="3">
    <source>
        <dbReference type="ARBA" id="ARBA00022691"/>
    </source>
</evidence>
<dbReference type="CDD" id="cd01335">
    <property type="entry name" value="Radical_SAM"/>
    <property type="match status" value="1"/>
</dbReference>
<dbReference type="Proteomes" id="UP000268658">
    <property type="component" value="Chromosome"/>
</dbReference>
<accession>A0A448PLK9</accession>
<evidence type="ECO:0000313" key="9">
    <source>
        <dbReference type="Proteomes" id="UP000268658"/>
    </source>
</evidence>
<dbReference type="SFLD" id="SFLDS00029">
    <property type="entry name" value="Radical_SAM"/>
    <property type="match status" value="1"/>
</dbReference>
<comment type="similarity">
    <text evidence="7">Belongs to the radical SAM superfamily. Anaerobic sulfatase-maturating enzyme family.</text>
</comment>
<dbReference type="SFLD" id="SFLDG01067">
    <property type="entry name" value="SPASM/twitch_domain_containing"/>
    <property type="match status" value="1"/>
</dbReference>
<dbReference type="InterPro" id="IPR047207">
    <property type="entry name" value="SPASM_anSME"/>
</dbReference>
<dbReference type="InterPro" id="IPR058240">
    <property type="entry name" value="rSAM_sf"/>
</dbReference>
<sequence>MSTVALPMPTVRPAHPDEAASSGPGLAPTPYLDATALPEADPAAGPLSRRRLPLSVVAKPTGAACNLDCQYCFFLSKELLYNIPRQLMSEETLERYVAEYLAASADGEVTMLWQGGEPTLRGLPFFRRLIELCETYRRPSQKVVHALQTNGTLIDEEWAAFLADNDVLVGLSMDGPPAMHDAYRLNRGGRGTHSIVLRGWKHLVAAGVRRNILCTVHAANQDHGAEVYRYFRDELGATHLQFIPIVERVEPEQLAAAEAGWRTDTGARLLYRQAGSSVTSRSVDPQAYGRFLSEIFDEWVAADVGRVFVQDFDSALSAMFGIHPTCVHAPECGNNMAMEFNGDVYACDHWVEPEWRLGNVTDEPFADLAGTPTMQRFATKKSAQLTDQCRRCPVVQLCWGGCPKDRFTRSVDGQEGHNYLCAGYGAFYSHITPDLLAMVRLLGAGRAPAEIMDPGTRRSLRPEEE</sequence>
<dbReference type="InterPro" id="IPR007197">
    <property type="entry name" value="rSAM"/>
</dbReference>
<dbReference type="SFLD" id="SFLDG01072">
    <property type="entry name" value="dehydrogenase_like"/>
    <property type="match status" value="1"/>
</dbReference>
<dbReference type="PROSITE" id="PS51918">
    <property type="entry name" value="RADICAL_SAM"/>
    <property type="match status" value="1"/>
</dbReference>
<name>A0A448PLK9_ACTVI</name>
<reference evidence="8 9" key="1">
    <citation type="submission" date="2018-12" db="EMBL/GenBank/DDBJ databases">
        <authorList>
            <consortium name="Pathogen Informatics"/>
        </authorList>
    </citation>
    <scope>NUCLEOTIDE SEQUENCE [LARGE SCALE GENOMIC DNA]</scope>
    <source>
        <strain evidence="8 9">NCTC10951</strain>
    </source>
</reference>
<keyword evidence="8" id="KW-0560">Oxidoreductase</keyword>
<evidence type="ECO:0000256" key="6">
    <source>
        <dbReference type="ARBA" id="ARBA00023014"/>
    </source>
</evidence>
<protein>
    <submittedName>
        <fullName evidence="8">Anaerobic sulfatase-maturating enzyme</fullName>
        <ecNumber evidence="8">1.1.99.-</ecNumber>
    </submittedName>
</protein>
<dbReference type="InterPro" id="IPR023867">
    <property type="entry name" value="Sulphatase_maturase_rSAM"/>
</dbReference>
<organism evidence="8 9">
    <name type="scientific">Actinomyces viscosus</name>
    <dbReference type="NCBI Taxonomy" id="1656"/>
    <lineage>
        <taxon>Bacteria</taxon>
        <taxon>Bacillati</taxon>
        <taxon>Actinomycetota</taxon>
        <taxon>Actinomycetes</taxon>
        <taxon>Actinomycetales</taxon>
        <taxon>Actinomycetaceae</taxon>
        <taxon>Actinomyces</taxon>
    </lineage>
</organism>
<keyword evidence="2" id="KW-0004">4Fe-4S</keyword>
<dbReference type="SUPFAM" id="SSF102114">
    <property type="entry name" value="Radical SAM enzymes"/>
    <property type="match status" value="1"/>
</dbReference>
<keyword evidence="5" id="KW-0408">Iron</keyword>
<dbReference type="NCBIfam" id="TIGR04085">
    <property type="entry name" value="rSAM_more_4Fe4S"/>
    <property type="match status" value="1"/>
</dbReference>
<dbReference type="GO" id="GO:0046872">
    <property type="term" value="F:metal ion binding"/>
    <property type="evidence" value="ECO:0007669"/>
    <property type="project" value="UniProtKB-KW"/>
</dbReference>
<dbReference type="NCBIfam" id="TIGR03942">
    <property type="entry name" value="sulfatase_rSAM"/>
    <property type="match status" value="1"/>
</dbReference>
<dbReference type="OrthoDB" id="9782387at2"/>
<dbReference type="CDD" id="cd21120">
    <property type="entry name" value="SPASM_anSME"/>
    <property type="match status" value="1"/>
</dbReference>
<dbReference type="GO" id="GO:0016491">
    <property type="term" value="F:oxidoreductase activity"/>
    <property type="evidence" value="ECO:0007669"/>
    <property type="project" value="UniProtKB-KW"/>
</dbReference>
<dbReference type="RefSeq" id="WP_126414246.1">
    <property type="nucleotide sequence ID" value="NZ_JASPER010000018.1"/>
</dbReference>
<evidence type="ECO:0000256" key="7">
    <source>
        <dbReference type="ARBA" id="ARBA00023601"/>
    </source>
</evidence>
<dbReference type="InterPro" id="IPR023885">
    <property type="entry name" value="4Fe4S-binding_SPASM_dom"/>
</dbReference>
<dbReference type="Pfam" id="PF04055">
    <property type="entry name" value="Radical_SAM"/>
    <property type="match status" value="1"/>
</dbReference>
<keyword evidence="6" id="KW-0411">Iron-sulfur</keyword>